<evidence type="ECO:0000313" key="2">
    <source>
        <dbReference type="Proteomes" id="UP001732700"/>
    </source>
</evidence>
<evidence type="ECO:0000313" key="1">
    <source>
        <dbReference type="EnsemblPlants" id="AVESA.00010b.r2.3CG0467620.1.CDS.1"/>
    </source>
</evidence>
<dbReference type="EnsemblPlants" id="AVESA.00010b.r2.3CG0467620.1">
    <property type="protein sequence ID" value="AVESA.00010b.r2.3CG0467620.1.CDS.1"/>
    <property type="gene ID" value="AVESA.00010b.r2.3CG0467620"/>
</dbReference>
<keyword evidence="2" id="KW-1185">Reference proteome</keyword>
<protein>
    <submittedName>
        <fullName evidence="1">Uncharacterized protein</fullName>
    </submittedName>
</protein>
<name>A0ACD5VNG4_AVESA</name>
<reference evidence="1" key="1">
    <citation type="submission" date="2021-05" db="EMBL/GenBank/DDBJ databases">
        <authorList>
            <person name="Scholz U."/>
            <person name="Mascher M."/>
            <person name="Fiebig A."/>
        </authorList>
    </citation>
    <scope>NUCLEOTIDE SEQUENCE [LARGE SCALE GENOMIC DNA]</scope>
</reference>
<organism evidence="1 2">
    <name type="scientific">Avena sativa</name>
    <name type="common">Oat</name>
    <dbReference type="NCBI Taxonomy" id="4498"/>
    <lineage>
        <taxon>Eukaryota</taxon>
        <taxon>Viridiplantae</taxon>
        <taxon>Streptophyta</taxon>
        <taxon>Embryophyta</taxon>
        <taxon>Tracheophyta</taxon>
        <taxon>Spermatophyta</taxon>
        <taxon>Magnoliopsida</taxon>
        <taxon>Liliopsida</taxon>
        <taxon>Poales</taxon>
        <taxon>Poaceae</taxon>
        <taxon>BOP clade</taxon>
        <taxon>Pooideae</taxon>
        <taxon>Poodae</taxon>
        <taxon>Poeae</taxon>
        <taxon>Poeae Chloroplast Group 1 (Aveneae type)</taxon>
        <taxon>Aveninae</taxon>
        <taxon>Avena</taxon>
    </lineage>
</organism>
<dbReference type="Proteomes" id="UP001732700">
    <property type="component" value="Chromosome 3C"/>
</dbReference>
<proteinExistence type="predicted"/>
<reference evidence="1" key="2">
    <citation type="submission" date="2025-09" db="UniProtKB">
        <authorList>
            <consortium name="EnsemblPlants"/>
        </authorList>
    </citation>
    <scope>IDENTIFICATION</scope>
</reference>
<accession>A0ACD5VNG4</accession>
<sequence>MARLAFAMLALLVVAAAVACLPAPASAGALSSAVLQSRACDGAIGECGVDEDEEMGTGGDGAGEALRRSLARKPTAKYISYAALRADQIPCNKRGESYYQNCGSMKQMNPYTRGCSAITRCARNMN</sequence>